<gene>
    <name evidence="2" type="ORF">PIB30_089683</name>
</gene>
<sequence length="155" mass="16255">MTRVIPSLSLRVSYHRDGKEHSSNEEQNAAVAEELDGGLSLYGVTCDFEETRNGGFVVVATTETSVNGGGDGDGDGLPSNTSLSLSSKLSQEEEEVTELIKGGDRVLSSGERNRSNVNSAAAIGSVDDTGLKPAEARLNRPPPKPPDLNSLSVVL</sequence>
<evidence type="ECO:0000313" key="3">
    <source>
        <dbReference type="Proteomes" id="UP001341840"/>
    </source>
</evidence>
<feature type="compositionally biased region" description="Low complexity" evidence="1">
    <location>
        <begin position="76"/>
        <end position="89"/>
    </location>
</feature>
<feature type="region of interest" description="Disordered" evidence="1">
    <location>
        <begin position="63"/>
        <end position="155"/>
    </location>
</feature>
<evidence type="ECO:0000313" key="2">
    <source>
        <dbReference type="EMBL" id="MED6225016.1"/>
    </source>
</evidence>
<reference evidence="2 3" key="1">
    <citation type="journal article" date="2023" name="Plants (Basel)">
        <title>Bridging the Gap: Combining Genomics and Transcriptomics Approaches to Understand Stylosanthes scabra, an Orphan Legume from the Brazilian Caatinga.</title>
        <authorList>
            <person name="Ferreira-Neto J.R.C."/>
            <person name="da Silva M.D."/>
            <person name="Binneck E."/>
            <person name="de Melo N.F."/>
            <person name="da Silva R.H."/>
            <person name="de Melo A.L.T.M."/>
            <person name="Pandolfi V."/>
            <person name="Bustamante F.O."/>
            <person name="Brasileiro-Vidal A.C."/>
            <person name="Benko-Iseppon A.M."/>
        </authorList>
    </citation>
    <scope>NUCLEOTIDE SEQUENCE [LARGE SCALE GENOMIC DNA]</scope>
    <source>
        <tissue evidence="2">Leaves</tissue>
    </source>
</reference>
<name>A0ABU6ZTD8_9FABA</name>
<proteinExistence type="predicted"/>
<comment type="caution">
    <text evidence="2">The sequence shown here is derived from an EMBL/GenBank/DDBJ whole genome shotgun (WGS) entry which is preliminary data.</text>
</comment>
<evidence type="ECO:0000256" key="1">
    <source>
        <dbReference type="SAM" id="MobiDB-lite"/>
    </source>
</evidence>
<organism evidence="2 3">
    <name type="scientific">Stylosanthes scabra</name>
    <dbReference type="NCBI Taxonomy" id="79078"/>
    <lineage>
        <taxon>Eukaryota</taxon>
        <taxon>Viridiplantae</taxon>
        <taxon>Streptophyta</taxon>
        <taxon>Embryophyta</taxon>
        <taxon>Tracheophyta</taxon>
        <taxon>Spermatophyta</taxon>
        <taxon>Magnoliopsida</taxon>
        <taxon>eudicotyledons</taxon>
        <taxon>Gunneridae</taxon>
        <taxon>Pentapetalae</taxon>
        <taxon>rosids</taxon>
        <taxon>fabids</taxon>
        <taxon>Fabales</taxon>
        <taxon>Fabaceae</taxon>
        <taxon>Papilionoideae</taxon>
        <taxon>50 kb inversion clade</taxon>
        <taxon>dalbergioids sensu lato</taxon>
        <taxon>Dalbergieae</taxon>
        <taxon>Pterocarpus clade</taxon>
        <taxon>Stylosanthes</taxon>
    </lineage>
</organism>
<dbReference type="Proteomes" id="UP001341840">
    <property type="component" value="Unassembled WGS sequence"/>
</dbReference>
<keyword evidence="3" id="KW-1185">Reference proteome</keyword>
<protein>
    <submittedName>
        <fullName evidence="2">Uncharacterized protein</fullName>
    </submittedName>
</protein>
<dbReference type="EMBL" id="JASCZI010273550">
    <property type="protein sequence ID" value="MED6225016.1"/>
    <property type="molecule type" value="Genomic_DNA"/>
</dbReference>
<accession>A0ABU6ZTD8</accession>